<keyword evidence="3" id="KW-1185">Reference proteome</keyword>
<proteinExistence type="predicted"/>
<feature type="transmembrane region" description="Helical" evidence="1">
    <location>
        <begin position="100"/>
        <end position="120"/>
    </location>
</feature>
<feature type="transmembrane region" description="Helical" evidence="1">
    <location>
        <begin position="201"/>
        <end position="220"/>
    </location>
</feature>
<feature type="transmembrane region" description="Helical" evidence="1">
    <location>
        <begin position="78"/>
        <end position="95"/>
    </location>
</feature>
<sequence length="230" mass="25094">MISTNPSPLDGPARGAEDWRARVMGDPGFPPRLRKTAAGLLVLTAVVWSVAMSSAMFLPDGHPAREWLHPDWEYTVPAFYSAALLVTAAIAGFLAGRSTLWYRFLGLGLLGMGIDELFVVHETLEYRLGVDWQLLYLPVVAIGLVVVVLVHRHMRAESRAAELFMLAGVACWGVAQLLELIQWDGDVQRPGYGYMMGIEEGLEMTGTVAFVLAFLAVLAARAHSGTRVDA</sequence>
<dbReference type="AlphaFoldDB" id="A0A021VLF8"/>
<name>A0A021VLF8_9CELL</name>
<dbReference type="Proteomes" id="UP000019753">
    <property type="component" value="Unassembled WGS sequence"/>
</dbReference>
<feature type="transmembrane region" description="Helical" evidence="1">
    <location>
        <begin position="37"/>
        <end position="58"/>
    </location>
</feature>
<keyword evidence="1" id="KW-0472">Membrane</keyword>
<organism evidence="2 3">
    <name type="scientific">Actinotalea ferrariae CF5-4</name>
    <dbReference type="NCBI Taxonomy" id="948458"/>
    <lineage>
        <taxon>Bacteria</taxon>
        <taxon>Bacillati</taxon>
        <taxon>Actinomycetota</taxon>
        <taxon>Actinomycetes</taxon>
        <taxon>Micrococcales</taxon>
        <taxon>Cellulomonadaceae</taxon>
        <taxon>Actinotalea</taxon>
    </lineage>
</organism>
<feature type="transmembrane region" description="Helical" evidence="1">
    <location>
        <begin position="163"/>
        <end position="181"/>
    </location>
</feature>
<accession>A0A021VLF8</accession>
<comment type="caution">
    <text evidence="2">The sequence shown here is derived from an EMBL/GenBank/DDBJ whole genome shotgun (WGS) entry which is preliminary data.</text>
</comment>
<feature type="transmembrane region" description="Helical" evidence="1">
    <location>
        <begin position="132"/>
        <end position="151"/>
    </location>
</feature>
<reference evidence="2 3" key="1">
    <citation type="submission" date="2014-01" db="EMBL/GenBank/DDBJ databases">
        <title>Actinotalea ferrariae CF5-4.</title>
        <authorList>
            <person name="Chen F."/>
            <person name="Li Y."/>
            <person name="Wang G."/>
        </authorList>
    </citation>
    <scope>NUCLEOTIDE SEQUENCE [LARGE SCALE GENOMIC DNA]</scope>
    <source>
        <strain evidence="2 3">CF5-4</strain>
    </source>
</reference>
<dbReference type="OrthoDB" id="3781382at2"/>
<protein>
    <submittedName>
        <fullName evidence="2">Uncharacterized protein</fullName>
    </submittedName>
</protein>
<gene>
    <name evidence="2" type="ORF">N866_12150</name>
</gene>
<evidence type="ECO:0000313" key="2">
    <source>
        <dbReference type="EMBL" id="EYR62069.1"/>
    </source>
</evidence>
<keyword evidence="1" id="KW-1133">Transmembrane helix</keyword>
<evidence type="ECO:0000313" key="3">
    <source>
        <dbReference type="Proteomes" id="UP000019753"/>
    </source>
</evidence>
<dbReference type="EMBL" id="AXCW01000342">
    <property type="protein sequence ID" value="EYR62069.1"/>
    <property type="molecule type" value="Genomic_DNA"/>
</dbReference>
<dbReference type="RefSeq" id="WP_034228940.1">
    <property type="nucleotide sequence ID" value="NZ_AXCW01000342.1"/>
</dbReference>
<evidence type="ECO:0000256" key="1">
    <source>
        <dbReference type="SAM" id="Phobius"/>
    </source>
</evidence>
<keyword evidence="1" id="KW-0812">Transmembrane</keyword>